<evidence type="ECO:0000259" key="1">
    <source>
        <dbReference type="Pfam" id="PF04233"/>
    </source>
</evidence>
<evidence type="ECO:0000313" key="3">
    <source>
        <dbReference type="Proteomes" id="UP000466864"/>
    </source>
</evidence>
<evidence type="ECO:0000313" key="2">
    <source>
        <dbReference type="EMBL" id="MST81577.1"/>
    </source>
</evidence>
<accession>A0A7X2TMW3</accession>
<dbReference type="AlphaFoldDB" id="A0A7X2TMW3"/>
<proteinExistence type="predicted"/>
<dbReference type="RefSeq" id="WP_154457377.1">
    <property type="nucleotide sequence ID" value="NZ_VUMV01000002.1"/>
</dbReference>
<dbReference type="EMBL" id="VUMV01000002">
    <property type="protein sequence ID" value="MST81577.1"/>
    <property type="molecule type" value="Genomic_DNA"/>
</dbReference>
<dbReference type="Pfam" id="PF04233">
    <property type="entry name" value="Phage_Mu_F"/>
    <property type="match status" value="1"/>
</dbReference>
<keyword evidence="3" id="KW-1185">Reference proteome</keyword>
<dbReference type="InterPro" id="IPR006528">
    <property type="entry name" value="Phage_head_morphogenesis_dom"/>
</dbReference>
<protein>
    <recommendedName>
        <fullName evidence="1">Phage head morphogenesis domain-containing protein</fullName>
    </recommendedName>
</protein>
<feature type="domain" description="Phage head morphogenesis" evidence="1">
    <location>
        <begin position="113"/>
        <end position="217"/>
    </location>
</feature>
<gene>
    <name evidence="2" type="ORF">FYJ60_04540</name>
</gene>
<name>A0A7X2TMW3_9FIRM</name>
<sequence>MTYTQNREQRTMPLSKLSFDELNRPEYEEYFSKVRVSDEEKQKRVEAALQIEEAALLGFSTVQYDYQINKMISWLSLQKALHESFRKVAKQYVDDDFMENHVRNTALNIALTTYQNLQNNYSEDSYWLSDDRAVNIAKTESSVILDRTEYAEAKRKGYRYKRWDTVMDGKERETHGEVNGQIVLIDEPFEVGGCLMMHPCDDSMGAGADEVANCRCSSTYLK</sequence>
<dbReference type="Proteomes" id="UP000466864">
    <property type="component" value="Unassembled WGS sequence"/>
</dbReference>
<comment type="caution">
    <text evidence="2">The sequence shown here is derived from an EMBL/GenBank/DDBJ whole genome shotgun (WGS) entry which is preliminary data.</text>
</comment>
<organism evidence="2 3">
    <name type="scientific">Bilifractor porci</name>
    <dbReference type="NCBI Taxonomy" id="2606636"/>
    <lineage>
        <taxon>Bacteria</taxon>
        <taxon>Bacillati</taxon>
        <taxon>Bacillota</taxon>
        <taxon>Clostridia</taxon>
        <taxon>Lachnospirales</taxon>
        <taxon>Lachnospiraceae</taxon>
        <taxon>Bilifractor</taxon>
    </lineage>
</organism>
<reference evidence="2 3" key="1">
    <citation type="submission" date="2019-08" db="EMBL/GenBank/DDBJ databases">
        <title>In-depth cultivation of the pig gut microbiome towards novel bacterial diversity and tailored functional studies.</title>
        <authorList>
            <person name="Wylensek D."/>
            <person name="Hitch T.C.A."/>
            <person name="Clavel T."/>
        </authorList>
    </citation>
    <scope>NUCLEOTIDE SEQUENCE [LARGE SCALE GENOMIC DNA]</scope>
    <source>
        <strain evidence="2 3">Oil+RF-744-WCA-WT-13</strain>
    </source>
</reference>